<proteinExistence type="predicted"/>
<sequence length="31" mass="3467">MRDWAEALIAAMILVGVVLWSVRVFMGVIYG</sequence>
<protein>
    <submittedName>
        <fullName evidence="2">Uncharacterized protein</fullName>
    </submittedName>
</protein>
<keyword evidence="1" id="KW-0472">Membrane</keyword>
<accession>A0A6J5LBS3</accession>
<gene>
    <name evidence="2" type="ORF">UFOVP126_4</name>
</gene>
<evidence type="ECO:0000256" key="1">
    <source>
        <dbReference type="SAM" id="Phobius"/>
    </source>
</evidence>
<reference evidence="2" key="1">
    <citation type="submission" date="2020-04" db="EMBL/GenBank/DDBJ databases">
        <authorList>
            <person name="Chiriac C."/>
            <person name="Salcher M."/>
            <person name="Ghai R."/>
            <person name="Kavagutti S V."/>
        </authorList>
    </citation>
    <scope>NUCLEOTIDE SEQUENCE</scope>
</reference>
<feature type="transmembrane region" description="Helical" evidence="1">
    <location>
        <begin position="7"/>
        <end position="30"/>
    </location>
</feature>
<keyword evidence="1" id="KW-0812">Transmembrane</keyword>
<evidence type="ECO:0000313" key="2">
    <source>
        <dbReference type="EMBL" id="CAB4130626.1"/>
    </source>
</evidence>
<dbReference type="EMBL" id="LR796241">
    <property type="protein sequence ID" value="CAB4130626.1"/>
    <property type="molecule type" value="Genomic_DNA"/>
</dbReference>
<name>A0A6J5LBS3_9CAUD</name>
<keyword evidence="1" id="KW-1133">Transmembrane helix</keyword>
<organism evidence="2">
    <name type="scientific">uncultured Caudovirales phage</name>
    <dbReference type="NCBI Taxonomy" id="2100421"/>
    <lineage>
        <taxon>Viruses</taxon>
        <taxon>Duplodnaviria</taxon>
        <taxon>Heunggongvirae</taxon>
        <taxon>Uroviricota</taxon>
        <taxon>Caudoviricetes</taxon>
        <taxon>Peduoviridae</taxon>
        <taxon>Maltschvirus</taxon>
        <taxon>Maltschvirus maltsch</taxon>
    </lineage>
</organism>